<evidence type="ECO:0000256" key="5">
    <source>
        <dbReference type="ARBA" id="ARBA00023139"/>
    </source>
</evidence>
<sequence length="177" mass="18920">MLVFAMSACGTEGKDINNDPNAGSAQEQYDKLLERPSFEDATEQYKELVAEVQRITVEVGGIPPKGTAVGGAACEFDFPGLGQDAGTRRINGGVPKAAIPDDAWPKVVAQVAEVGKRYGFERQQVFKDQPGNHQVRFFDSYGIDFSLSTEVDTSMSVSTACHFGDAARQRGAPADAG</sequence>
<keyword evidence="8" id="KW-1185">Reference proteome</keyword>
<dbReference type="GO" id="GO:0005886">
    <property type="term" value="C:plasma membrane"/>
    <property type="evidence" value="ECO:0007669"/>
    <property type="project" value="UniProtKB-SubCell"/>
</dbReference>
<dbReference type="OrthoDB" id="3692710at2"/>
<evidence type="ECO:0000313" key="7">
    <source>
        <dbReference type="EMBL" id="OZM70628.1"/>
    </source>
</evidence>
<keyword evidence="4" id="KW-0472">Membrane</keyword>
<dbReference type="AlphaFoldDB" id="A0A263CXG0"/>
<comment type="caution">
    <text evidence="7">The sequence shown here is derived from an EMBL/GenBank/DDBJ whole genome shotgun (WGS) entry which is preliminary data.</text>
</comment>
<protein>
    <recommendedName>
        <fullName evidence="9">Lipoprotein</fullName>
    </recommendedName>
</protein>
<keyword evidence="3" id="KW-0732">Signal</keyword>
<evidence type="ECO:0008006" key="9">
    <source>
        <dbReference type="Google" id="ProtNLM"/>
    </source>
</evidence>
<evidence type="ECO:0000313" key="8">
    <source>
        <dbReference type="Proteomes" id="UP000242444"/>
    </source>
</evidence>
<keyword evidence="5" id="KW-0564">Palmitate</keyword>
<keyword evidence="2" id="KW-1003">Cell membrane</keyword>
<evidence type="ECO:0000256" key="1">
    <source>
        <dbReference type="ARBA" id="ARBA00004193"/>
    </source>
</evidence>
<dbReference type="EMBL" id="NKYE01000019">
    <property type="protein sequence ID" value="OZM70628.1"/>
    <property type="molecule type" value="Genomic_DNA"/>
</dbReference>
<organism evidence="7 8">
    <name type="scientific">Amycolatopsis antarctica</name>
    <dbReference type="NCBI Taxonomy" id="1854586"/>
    <lineage>
        <taxon>Bacteria</taxon>
        <taxon>Bacillati</taxon>
        <taxon>Actinomycetota</taxon>
        <taxon>Actinomycetes</taxon>
        <taxon>Pseudonocardiales</taxon>
        <taxon>Pseudonocardiaceae</taxon>
        <taxon>Amycolatopsis</taxon>
    </lineage>
</organism>
<proteinExistence type="predicted"/>
<gene>
    <name evidence="7" type="ORF">CFN78_24845</name>
</gene>
<dbReference type="InParanoid" id="A0A263CXG0"/>
<dbReference type="Gene3D" id="3.30.2030.20">
    <property type="match status" value="1"/>
</dbReference>
<keyword evidence="6" id="KW-0449">Lipoprotein</keyword>
<dbReference type="Proteomes" id="UP000242444">
    <property type="component" value="Unassembled WGS sequence"/>
</dbReference>
<comment type="subcellular location">
    <subcellularLocation>
        <location evidence="1">Cell membrane</location>
        <topology evidence="1">Lipid-anchor</topology>
    </subcellularLocation>
</comment>
<accession>A0A263CXG0</accession>
<evidence type="ECO:0000256" key="3">
    <source>
        <dbReference type="ARBA" id="ARBA00022729"/>
    </source>
</evidence>
<dbReference type="InterPro" id="IPR032018">
    <property type="entry name" value="LppA/LppB/LprP"/>
</dbReference>
<evidence type="ECO:0000256" key="4">
    <source>
        <dbReference type="ARBA" id="ARBA00023136"/>
    </source>
</evidence>
<dbReference type="Pfam" id="PF16708">
    <property type="entry name" value="LppA"/>
    <property type="match status" value="1"/>
</dbReference>
<name>A0A263CXG0_9PSEU</name>
<evidence type="ECO:0000256" key="2">
    <source>
        <dbReference type="ARBA" id="ARBA00022475"/>
    </source>
</evidence>
<evidence type="ECO:0000256" key="6">
    <source>
        <dbReference type="ARBA" id="ARBA00023288"/>
    </source>
</evidence>
<dbReference type="RefSeq" id="WP_094865440.1">
    <property type="nucleotide sequence ID" value="NZ_NKYE01000019.1"/>
</dbReference>
<reference evidence="7 8" key="1">
    <citation type="submission" date="2017-07" db="EMBL/GenBank/DDBJ databases">
        <title>Amycolatopsis antarcticus sp. nov., isolated from the surface of an Antarcticus brown macroalga.</title>
        <authorList>
            <person name="Wang J."/>
            <person name="Leiva S."/>
            <person name="Huang J."/>
            <person name="Huang Y."/>
        </authorList>
    </citation>
    <scope>NUCLEOTIDE SEQUENCE [LARGE SCALE GENOMIC DNA]</scope>
    <source>
        <strain evidence="7 8">AU-G6</strain>
    </source>
</reference>